<gene>
    <name evidence="2" type="ORF">M8C21_029413</name>
</gene>
<dbReference type="Proteomes" id="UP001206925">
    <property type="component" value="Unassembled WGS sequence"/>
</dbReference>
<name>A0AAD5CRQ1_AMBAR</name>
<protein>
    <submittedName>
        <fullName evidence="2">Uncharacterized protein</fullName>
    </submittedName>
</protein>
<evidence type="ECO:0000256" key="1">
    <source>
        <dbReference type="SAM" id="MobiDB-lite"/>
    </source>
</evidence>
<feature type="compositionally biased region" description="Basic and acidic residues" evidence="1">
    <location>
        <begin position="186"/>
        <end position="198"/>
    </location>
</feature>
<organism evidence="2 3">
    <name type="scientific">Ambrosia artemisiifolia</name>
    <name type="common">Common ragweed</name>
    <dbReference type="NCBI Taxonomy" id="4212"/>
    <lineage>
        <taxon>Eukaryota</taxon>
        <taxon>Viridiplantae</taxon>
        <taxon>Streptophyta</taxon>
        <taxon>Embryophyta</taxon>
        <taxon>Tracheophyta</taxon>
        <taxon>Spermatophyta</taxon>
        <taxon>Magnoliopsida</taxon>
        <taxon>eudicotyledons</taxon>
        <taxon>Gunneridae</taxon>
        <taxon>Pentapetalae</taxon>
        <taxon>asterids</taxon>
        <taxon>campanulids</taxon>
        <taxon>Asterales</taxon>
        <taxon>Asteraceae</taxon>
        <taxon>Asteroideae</taxon>
        <taxon>Heliantheae alliance</taxon>
        <taxon>Heliantheae</taxon>
        <taxon>Ambrosia</taxon>
    </lineage>
</organism>
<feature type="region of interest" description="Disordered" evidence="1">
    <location>
        <begin position="154"/>
        <end position="203"/>
    </location>
</feature>
<keyword evidence="3" id="KW-1185">Reference proteome</keyword>
<sequence>MAEKRRLPSWMVGGSTINNVSKPLDADASSVVTSDEVRVVTTSTKAKAKGATRNQKKEACLSRDESLLVKCQTKRKKRRVVVKDMVDGHDSDREVNVEKRKRGRVKRKVEEPEPSRKKIKKSYEIDSGSETEALSCDEEDDDLTMDDVLSIAKEFVENDKRDTGQQKPSEVQSELRSKSPPYARSPMHEETGSHHEPVETTSKITLADSCMTGDPAQDMLDVFLGSLLKKPIPKDESSSTNEVTIPHEIKNQQHAAVVSNKPVNFTKKKSSLRDAVAMLLDRK</sequence>
<feature type="compositionally biased region" description="Basic and acidic residues" evidence="1">
    <location>
        <begin position="108"/>
        <end position="124"/>
    </location>
</feature>
<feature type="region of interest" description="Disordered" evidence="1">
    <location>
        <begin position="83"/>
        <end position="142"/>
    </location>
</feature>
<dbReference type="PANTHER" id="PTHR36756">
    <property type="entry name" value="EXPRESSED PROTEIN"/>
    <property type="match status" value="1"/>
</dbReference>
<proteinExistence type="predicted"/>
<feature type="compositionally biased region" description="Basic and acidic residues" evidence="1">
    <location>
        <begin position="154"/>
        <end position="164"/>
    </location>
</feature>
<dbReference type="AlphaFoldDB" id="A0AAD5CRQ1"/>
<feature type="compositionally biased region" description="Basic and acidic residues" evidence="1">
    <location>
        <begin position="83"/>
        <end position="98"/>
    </location>
</feature>
<reference evidence="2" key="1">
    <citation type="submission" date="2022-06" db="EMBL/GenBank/DDBJ databases">
        <title>Uncovering the hologenomic basis of an extraordinary plant invasion.</title>
        <authorList>
            <person name="Bieker V.C."/>
            <person name="Martin M.D."/>
            <person name="Gilbert T."/>
            <person name="Hodgins K."/>
            <person name="Battlay P."/>
            <person name="Petersen B."/>
            <person name="Wilson J."/>
        </authorList>
    </citation>
    <scope>NUCLEOTIDE SEQUENCE</scope>
    <source>
        <strain evidence="2">AA19_3_7</strain>
        <tissue evidence="2">Leaf</tissue>
    </source>
</reference>
<evidence type="ECO:0000313" key="3">
    <source>
        <dbReference type="Proteomes" id="UP001206925"/>
    </source>
</evidence>
<dbReference type="PANTHER" id="PTHR36756:SF1">
    <property type="entry name" value="EXPRESSED PROTEIN"/>
    <property type="match status" value="1"/>
</dbReference>
<feature type="compositionally biased region" description="Polar residues" evidence="1">
    <location>
        <begin position="165"/>
        <end position="174"/>
    </location>
</feature>
<comment type="caution">
    <text evidence="2">The sequence shown here is derived from an EMBL/GenBank/DDBJ whole genome shotgun (WGS) entry which is preliminary data.</text>
</comment>
<dbReference type="EMBL" id="JAMZMK010006938">
    <property type="protein sequence ID" value="KAI7746609.1"/>
    <property type="molecule type" value="Genomic_DNA"/>
</dbReference>
<evidence type="ECO:0000313" key="2">
    <source>
        <dbReference type="EMBL" id="KAI7746609.1"/>
    </source>
</evidence>
<accession>A0AAD5CRQ1</accession>